<keyword evidence="3" id="KW-1185">Reference proteome</keyword>
<dbReference type="EMBL" id="JABFUD020000007">
    <property type="protein sequence ID" value="KAI5077709.1"/>
    <property type="molecule type" value="Genomic_DNA"/>
</dbReference>
<feature type="chain" id="PRO_5038822819" description="Secreted protein" evidence="1">
    <location>
        <begin position="29"/>
        <end position="118"/>
    </location>
</feature>
<accession>A0A9D4ZJE1</accession>
<keyword evidence="1" id="KW-0732">Signal</keyword>
<protein>
    <recommendedName>
        <fullName evidence="4">Secreted protein</fullName>
    </recommendedName>
</protein>
<sequence>MDNGSLWLFRGSLLLLLQLLLPVYSCGAGSQCSGQRKHIVLSRGVDILRASCIWLALHVRLPKEIAHALWPSRGPLQRRPHRLLLPLLLHLPNAPRAQEPEHGPVQRVYCYSSNCSAC</sequence>
<evidence type="ECO:0000313" key="3">
    <source>
        <dbReference type="Proteomes" id="UP000886520"/>
    </source>
</evidence>
<organism evidence="2 3">
    <name type="scientific">Adiantum capillus-veneris</name>
    <name type="common">Maidenhair fern</name>
    <dbReference type="NCBI Taxonomy" id="13818"/>
    <lineage>
        <taxon>Eukaryota</taxon>
        <taxon>Viridiplantae</taxon>
        <taxon>Streptophyta</taxon>
        <taxon>Embryophyta</taxon>
        <taxon>Tracheophyta</taxon>
        <taxon>Polypodiopsida</taxon>
        <taxon>Polypodiidae</taxon>
        <taxon>Polypodiales</taxon>
        <taxon>Pteridineae</taxon>
        <taxon>Pteridaceae</taxon>
        <taxon>Vittarioideae</taxon>
        <taxon>Adiantum</taxon>
    </lineage>
</organism>
<evidence type="ECO:0000256" key="1">
    <source>
        <dbReference type="SAM" id="SignalP"/>
    </source>
</evidence>
<proteinExistence type="predicted"/>
<evidence type="ECO:0000313" key="2">
    <source>
        <dbReference type="EMBL" id="KAI5077709.1"/>
    </source>
</evidence>
<feature type="signal peptide" evidence="1">
    <location>
        <begin position="1"/>
        <end position="28"/>
    </location>
</feature>
<reference evidence="2" key="1">
    <citation type="submission" date="2021-01" db="EMBL/GenBank/DDBJ databases">
        <title>Adiantum capillus-veneris genome.</title>
        <authorList>
            <person name="Fang Y."/>
            <person name="Liao Q."/>
        </authorList>
    </citation>
    <scope>NUCLEOTIDE SEQUENCE</scope>
    <source>
        <strain evidence="2">H3</strain>
        <tissue evidence="2">Leaf</tissue>
    </source>
</reference>
<dbReference type="AlphaFoldDB" id="A0A9D4ZJE1"/>
<dbReference type="Proteomes" id="UP000886520">
    <property type="component" value="Chromosome 7"/>
</dbReference>
<comment type="caution">
    <text evidence="2">The sequence shown here is derived from an EMBL/GenBank/DDBJ whole genome shotgun (WGS) entry which is preliminary data.</text>
</comment>
<gene>
    <name evidence="2" type="ORF">GOP47_0007533</name>
</gene>
<name>A0A9D4ZJE1_ADICA</name>
<evidence type="ECO:0008006" key="4">
    <source>
        <dbReference type="Google" id="ProtNLM"/>
    </source>
</evidence>